<keyword evidence="12" id="KW-1185">Reference proteome</keyword>
<dbReference type="InterPro" id="IPR019775">
    <property type="entry name" value="WD40_repeat_CS"/>
</dbReference>
<feature type="repeat" description="WD" evidence="6">
    <location>
        <begin position="315"/>
        <end position="356"/>
    </location>
</feature>
<evidence type="ECO:0000256" key="6">
    <source>
        <dbReference type="PROSITE-ProRule" id="PRU00221"/>
    </source>
</evidence>
<evidence type="ECO:0000256" key="2">
    <source>
        <dbReference type="ARBA" id="ARBA00022617"/>
    </source>
</evidence>
<dbReference type="InterPro" id="IPR036322">
    <property type="entry name" value="WD40_repeat_dom_sf"/>
</dbReference>
<dbReference type="PROSITE" id="PS50082">
    <property type="entry name" value="WD_REPEATS_2"/>
    <property type="match status" value="2"/>
</dbReference>
<dbReference type="PROSITE" id="PS51007">
    <property type="entry name" value="CYTC"/>
    <property type="match status" value="1"/>
</dbReference>
<feature type="region of interest" description="Disordered" evidence="9">
    <location>
        <begin position="103"/>
        <end position="131"/>
    </location>
</feature>
<feature type="coiled-coil region" evidence="8">
    <location>
        <begin position="641"/>
        <end position="703"/>
    </location>
</feature>
<dbReference type="Gene3D" id="1.10.287.1490">
    <property type="match status" value="1"/>
</dbReference>
<evidence type="ECO:0000256" key="1">
    <source>
        <dbReference type="ARBA" id="ARBA00022574"/>
    </source>
</evidence>
<dbReference type="Proteomes" id="UP001476282">
    <property type="component" value="Unassembled WGS sequence"/>
</dbReference>
<sequence>MLNGPAQEKITYDDHIFPLFQQSCLNCHNPDKTKGGLDLSSYQGAMKGGSGGKVAEVGDTGSKLLTAVMQTAEPKMPPEGDKLGDDKIGLIKAWIEGGLLENKSSTAKKPDKPKFDLSMSADPAAKPEGPPPMPEHVLLEPAVVTDRAPVVRAMAASPWAPLLAMTGERQVLLFDTTSLVLAGVLPFPEGDPVSLAFTPNGRYLIVGGGVPGKSGLTVTFDVTTGERMLTAGKEFDTILACDLRPDLATVATGSPSRKIKLWKTDDGSQLASIKKHTDWVTALDFSPDGVLLATGDRNGGVWVWEAQSGNEFHTLRAHQAGITATAFRADSNVLATAAEDGSVRFWEMNNGGEIKKIDAHPGGVLGFSWARDGSFATCGRDGKAKLWKPDFNHLRDIGDLPDLPVGVALDAEGKRVFIATYSGQVVVHDVASGERVGELDANPPHLKERLASLRAKIAAHPGELAEATRLRDEAAEKFEAARERISEAEKALAETKSTIELSEKSKADSLAARDRTQGELNGKNQERQQAVDGLANLEARLEQRKSARAELDGELEGLRQQVAAGVSQIAQLRQQPDGPEKELQLTDAEARQASIEKQLAETTGRQRDALDQESSVAAQCQDARDRLTSIDEQVRALSMSLEGQAGKLQELDQTIQAAQARVPDLEKQIAAHRGSATEAEKELATAEQRVSAKTTELAGLKREEHHWSSAEINWRALEKNREAEAAAWEAEGRTTEYAEIQKSFDGIAAALADARQGEPSEELAQEIARRESALAEAEKKVVAARARLDQALATADRLKAEAQQLQDEYFRSLKAETTS</sequence>
<dbReference type="SUPFAM" id="SSF46626">
    <property type="entry name" value="Cytochrome c"/>
    <property type="match status" value="1"/>
</dbReference>
<dbReference type="CDD" id="cd00200">
    <property type="entry name" value="WD40"/>
    <property type="match status" value="1"/>
</dbReference>
<feature type="coiled-coil region" evidence="8">
    <location>
        <begin position="760"/>
        <end position="815"/>
    </location>
</feature>
<keyword evidence="1 6" id="KW-0853">WD repeat</keyword>
<feature type="region of interest" description="Disordered" evidence="9">
    <location>
        <begin position="492"/>
        <end position="526"/>
    </location>
</feature>
<keyword evidence="4" id="KW-0677">Repeat</keyword>
<comment type="caution">
    <text evidence="11">The sequence shown here is derived from an EMBL/GenBank/DDBJ whole genome shotgun (WGS) entry which is preliminary data.</text>
</comment>
<dbReference type="InterPro" id="IPR015943">
    <property type="entry name" value="WD40/YVTN_repeat-like_dom_sf"/>
</dbReference>
<feature type="repeat" description="WD" evidence="6">
    <location>
        <begin position="273"/>
        <end position="314"/>
    </location>
</feature>
<keyword evidence="5 7" id="KW-0408">Iron</keyword>
<dbReference type="InterPro" id="IPR011429">
    <property type="entry name" value="Cyt_c_Planctomycete-type"/>
</dbReference>
<dbReference type="PANTHER" id="PTHR19848">
    <property type="entry name" value="WD40 REPEAT PROTEIN"/>
    <property type="match status" value="1"/>
</dbReference>
<feature type="compositionally biased region" description="Basic and acidic residues" evidence="9">
    <location>
        <begin position="501"/>
        <end position="517"/>
    </location>
</feature>
<feature type="domain" description="Cytochrome c" evidence="10">
    <location>
        <begin position="8"/>
        <end position="99"/>
    </location>
</feature>
<evidence type="ECO:0000256" key="8">
    <source>
        <dbReference type="SAM" id="Coils"/>
    </source>
</evidence>
<dbReference type="InterPro" id="IPR036909">
    <property type="entry name" value="Cyt_c-like_dom_sf"/>
</dbReference>
<evidence type="ECO:0000313" key="12">
    <source>
        <dbReference type="Proteomes" id="UP001476282"/>
    </source>
</evidence>
<dbReference type="PROSITE" id="PS00678">
    <property type="entry name" value="WD_REPEATS_1"/>
    <property type="match status" value="2"/>
</dbReference>
<dbReference type="EMBL" id="BAABRI010000010">
    <property type="protein sequence ID" value="GAA5482872.1"/>
    <property type="molecule type" value="Genomic_DNA"/>
</dbReference>
<protein>
    <submittedName>
        <fullName evidence="11">Chromosome partition protein Smc</fullName>
    </submittedName>
</protein>
<evidence type="ECO:0000256" key="7">
    <source>
        <dbReference type="PROSITE-ProRule" id="PRU00433"/>
    </source>
</evidence>
<name>A0ABP9UQA9_9BACT</name>
<dbReference type="PROSITE" id="PS50294">
    <property type="entry name" value="WD_REPEATS_REGION"/>
    <property type="match status" value="2"/>
</dbReference>
<proteinExistence type="predicted"/>
<keyword evidence="2 7" id="KW-0349">Heme</keyword>
<keyword evidence="3 7" id="KW-0479">Metal-binding</keyword>
<evidence type="ECO:0000313" key="11">
    <source>
        <dbReference type="EMBL" id="GAA5482872.1"/>
    </source>
</evidence>
<evidence type="ECO:0000256" key="9">
    <source>
        <dbReference type="SAM" id="MobiDB-lite"/>
    </source>
</evidence>
<dbReference type="InterPro" id="IPR009056">
    <property type="entry name" value="Cyt_c-like_dom"/>
</dbReference>
<dbReference type="InterPro" id="IPR001680">
    <property type="entry name" value="WD40_rpt"/>
</dbReference>
<evidence type="ECO:0000256" key="4">
    <source>
        <dbReference type="ARBA" id="ARBA00022737"/>
    </source>
</evidence>
<dbReference type="SMART" id="SM00320">
    <property type="entry name" value="WD40"/>
    <property type="match status" value="4"/>
</dbReference>
<accession>A0ABP9UQA9</accession>
<evidence type="ECO:0000256" key="3">
    <source>
        <dbReference type="ARBA" id="ARBA00022723"/>
    </source>
</evidence>
<dbReference type="Pfam" id="PF00400">
    <property type="entry name" value="WD40"/>
    <property type="match status" value="3"/>
</dbReference>
<reference evidence="11 12" key="1">
    <citation type="submission" date="2024-02" db="EMBL/GenBank/DDBJ databases">
        <title>Haloferula sargassicola NBRC 104335.</title>
        <authorList>
            <person name="Ichikawa N."/>
            <person name="Katano-Makiyama Y."/>
            <person name="Hidaka K."/>
        </authorList>
    </citation>
    <scope>NUCLEOTIDE SEQUENCE [LARGE SCALE GENOMIC DNA]</scope>
    <source>
        <strain evidence="11 12">NBRC 104335</strain>
    </source>
</reference>
<dbReference type="Gene3D" id="2.130.10.10">
    <property type="entry name" value="YVTN repeat-like/Quinoprotein amine dehydrogenase"/>
    <property type="match status" value="2"/>
</dbReference>
<dbReference type="SUPFAM" id="SSF50978">
    <property type="entry name" value="WD40 repeat-like"/>
    <property type="match status" value="1"/>
</dbReference>
<keyword evidence="8" id="KW-0175">Coiled coil</keyword>
<evidence type="ECO:0000256" key="5">
    <source>
        <dbReference type="ARBA" id="ARBA00023004"/>
    </source>
</evidence>
<organism evidence="11 12">
    <name type="scientific">Haloferula sargassicola</name>
    <dbReference type="NCBI Taxonomy" id="490096"/>
    <lineage>
        <taxon>Bacteria</taxon>
        <taxon>Pseudomonadati</taxon>
        <taxon>Verrucomicrobiota</taxon>
        <taxon>Verrucomicrobiia</taxon>
        <taxon>Verrucomicrobiales</taxon>
        <taxon>Verrucomicrobiaceae</taxon>
        <taxon>Haloferula</taxon>
    </lineage>
</organism>
<dbReference type="Pfam" id="PF07635">
    <property type="entry name" value="PSCyt1"/>
    <property type="match status" value="1"/>
</dbReference>
<dbReference type="PANTHER" id="PTHR19848:SF8">
    <property type="entry name" value="F-BOX AND WD REPEAT DOMAIN CONTAINING 7"/>
    <property type="match status" value="1"/>
</dbReference>
<evidence type="ECO:0000259" key="10">
    <source>
        <dbReference type="PROSITE" id="PS51007"/>
    </source>
</evidence>
<gene>
    <name evidence="11" type="primary">smc_6</name>
    <name evidence="11" type="ORF">Hsar01_02097</name>
</gene>